<evidence type="ECO:0000313" key="1">
    <source>
        <dbReference type="EMBL" id="ARU61371.1"/>
    </source>
</evidence>
<name>A0A1Y0ILH4_9BACL</name>
<organism evidence="1 2">
    <name type="scientific">Tumebacillus avium</name>
    <dbReference type="NCBI Taxonomy" id="1903704"/>
    <lineage>
        <taxon>Bacteria</taxon>
        <taxon>Bacillati</taxon>
        <taxon>Bacillota</taxon>
        <taxon>Bacilli</taxon>
        <taxon>Bacillales</taxon>
        <taxon>Alicyclobacillaceae</taxon>
        <taxon>Tumebacillus</taxon>
    </lineage>
</organism>
<evidence type="ECO:0000313" key="2">
    <source>
        <dbReference type="Proteomes" id="UP000195437"/>
    </source>
</evidence>
<gene>
    <name evidence="1" type="ORF">CBW65_10440</name>
</gene>
<proteinExistence type="predicted"/>
<dbReference type="EMBL" id="CP021434">
    <property type="protein sequence ID" value="ARU61371.1"/>
    <property type="molecule type" value="Genomic_DNA"/>
</dbReference>
<evidence type="ECO:0008006" key="3">
    <source>
        <dbReference type="Google" id="ProtNLM"/>
    </source>
</evidence>
<dbReference type="RefSeq" id="WP_087456750.1">
    <property type="nucleotide sequence ID" value="NZ_CP021434.1"/>
</dbReference>
<dbReference type="Pfam" id="PF13151">
    <property type="entry name" value="DUF3990"/>
    <property type="match status" value="1"/>
</dbReference>
<dbReference type="OrthoDB" id="9813772at2"/>
<reference evidence="2" key="1">
    <citation type="submission" date="2017-05" db="EMBL/GenBank/DDBJ databases">
        <authorList>
            <person name="Sung H."/>
        </authorList>
    </citation>
    <scope>NUCLEOTIDE SEQUENCE [LARGE SCALE GENOMIC DNA]</scope>
    <source>
        <strain evidence="2">AR23208</strain>
    </source>
</reference>
<sequence length="218" mass="24923">MLNIEKLPVVWFHGTTSDSIIPLSKKQINIVEGRKFTDFWQGFYLTSSYEQAKKMSEERAKKKQAKNGLEKRPAVLAYKLDLNFLDSLSDGKRFSTHDASWAGFVYNNRKGIACSTHVGQFQVYTFDDHNTDLRYQYVYGPVADGNPNFTTALYELEVKGSSFDRFVNGIKPRGILIDQLSFHNNLAANKALHYIGEVMSDVHAKEICSRYPYLSQSR</sequence>
<protein>
    <recommendedName>
        <fullName evidence="3">DUF3990 domain-containing protein</fullName>
    </recommendedName>
</protein>
<dbReference type="InterPro" id="IPR025051">
    <property type="entry name" value="DUF3990"/>
</dbReference>
<keyword evidence="2" id="KW-1185">Reference proteome</keyword>
<dbReference type="Proteomes" id="UP000195437">
    <property type="component" value="Chromosome"/>
</dbReference>
<accession>A0A1Y0ILH4</accession>
<dbReference type="AlphaFoldDB" id="A0A1Y0ILH4"/>
<dbReference type="KEGG" id="tum:CBW65_10440"/>